<dbReference type="SUPFAM" id="SSF54427">
    <property type="entry name" value="NTF2-like"/>
    <property type="match status" value="1"/>
</dbReference>
<name>A0ABP6LMJ7_9ACTN</name>
<dbReference type="InterPro" id="IPR037401">
    <property type="entry name" value="SnoaL-like"/>
</dbReference>
<reference evidence="3" key="1">
    <citation type="journal article" date="2019" name="Int. J. Syst. Evol. Microbiol.">
        <title>The Global Catalogue of Microorganisms (GCM) 10K type strain sequencing project: providing services to taxonomists for standard genome sequencing and annotation.</title>
        <authorList>
            <consortium name="The Broad Institute Genomics Platform"/>
            <consortium name="The Broad Institute Genome Sequencing Center for Infectious Disease"/>
            <person name="Wu L."/>
            <person name="Ma J."/>
        </authorList>
    </citation>
    <scope>NUCLEOTIDE SEQUENCE [LARGE SCALE GENOMIC DNA]</scope>
    <source>
        <strain evidence="3">JCM 9091</strain>
    </source>
</reference>
<evidence type="ECO:0000313" key="2">
    <source>
        <dbReference type="EMBL" id="GAA3050854.1"/>
    </source>
</evidence>
<protein>
    <submittedName>
        <fullName evidence="2">Nuclear transport factor 2 family protein</fullName>
    </submittedName>
</protein>
<gene>
    <name evidence="2" type="ORF">GCM10010448_37430</name>
</gene>
<dbReference type="Gene3D" id="3.10.450.50">
    <property type="match status" value="1"/>
</dbReference>
<proteinExistence type="predicted"/>
<dbReference type="RefSeq" id="WP_234519878.1">
    <property type="nucleotide sequence ID" value="NZ_BAAAUF010000031.1"/>
</dbReference>
<dbReference type="EMBL" id="BAAAUF010000031">
    <property type="protein sequence ID" value="GAA3050854.1"/>
    <property type="molecule type" value="Genomic_DNA"/>
</dbReference>
<feature type="domain" description="SnoaL-like" evidence="1">
    <location>
        <begin position="17"/>
        <end position="140"/>
    </location>
</feature>
<organism evidence="2 3">
    <name type="scientific">Streptomyces glomeratus</name>
    <dbReference type="NCBI Taxonomy" id="284452"/>
    <lineage>
        <taxon>Bacteria</taxon>
        <taxon>Bacillati</taxon>
        <taxon>Actinomycetota</taxon>
        <taxon>Actinomycetes</taxon>
        <taxon>Kitasatosporales</taxon>
        <taxon>Streptomycetaceae</taxon>
        <taxon>Streptomyces</taxon>
    </lineage>
</organism>
<evidence type="ECO:0000313" key="3">
    <source>
        <dbReference type="Proteomes" id="UP001501532"/>
    </source>
</evidence>
<sequence length="148" mass="16063">MTASTDALTAAEFATVHAEVQQFYAEHMQLLDSGAASEWAATFTEDGSFAPPSAPEPIVGRKALEAGVRTAQAELAESGEVVRHLFGMIAVRPLPDGALKVRSYVQVIKTRRDGEPRPALMCVCTDLLVREEGALLVKERQVTRDDRP</sequence>
<dbReference type="Pfam" id="PF13577">
    <property type="entry name" value="SnoaL_4"/>
    <property type="match status" value="1"/>
</dbReference>
<comment type="caution">
    <text evidence="2">The sequence shown here is derived from an EMBL/GenBank/DDBJ whole genome shotgun (WGS) entry which is preliminary data.</text>
</comment>
<dbReference type="InterPro" id="IPR032710">
    <property type="entry name" value="NTF2-like_dom_sf"/>
</dbReference>
<accession>A0ABP6LMJ7</accession>
<keyword evidence="3" id="KW-1185">Reference proteome</keyword>
<evidence type="ECO:0000259" key="1">
    <source>
        <dbReference type="Pfam" id="PF13577"/>
    </source>
</evidence>
<dbReference type="Proteomes" id="UP001501532">
    <property type="component" value="Unassembled WGS sequence"/>
</dbReference>
<dbReference type="CDD" id="cd00531">
    <property type="entry name" value="NTF2_like"/>
    <property type="match status" value="1"/>
</dbReference>